<dbReference type="InterPro" id="IPR031875">
    <property type="entry name" value="RecA_dep_nuc"/>
</dbReference>
<dbReference type="RefSeq" id="WP_260154696.1">
    <property type="nucleotide sequence ID" value="NZ_JACHWF010000009.1"/>
</dbReference>
<dbReference type="Proteomes" id="UP000578036">
    <property type="component" value="Unassembled WGS sequence"/>
</dbReference>
<organism evidence="2 3">
    <name type="scientific">Cupriavidus alkaliphilus</name>
    <dbReference type="NCBI Taxonomy" id="942866"/>
    <lineage>
        <taxon>Bacteria</taxon>
        <taxon>Pseudomonadati</taxon>
        <taxon>Pseudomonadota</taxon>
        <taxon>Betaproteobacteria</taxon>
        <taxon>Burkholderiales</taxon>
        <taxon>Burkholderiaceae</taxon>
        <taxon>Cupriavidus</taxon>
    </lineage>
</organism>
<sequence length="147" mass="16239">MLTRRTPMKRGAPLQQRTSLKRTCGFKKAGSQLARTQMKTRSRKKAPRKAERTYLDRVAALGCACCRRLGLGATPAEIHHPRKGAGMGQRAAHRDAIPLCPEHHRGNTGIHGLGVKRFAVVYGFDEAELTRETQALLIAYLPPKESA</sequence>
<name>A0A7W4VFI3_9BURK</name>
<dbReference type="EMBL" id="JACHWF010000009">
    <property type="protein sequence ID" value="MBB3010669.1"/>
    <property type="molecule type" value="Genomic_DNA"/>
</dbReference>
<feature type="compositionally biased region" description="Basic residues" evidence="1">
    <location>
        <begin position="38"/>
        <end position="47"/>
    </location>
</feature>
<keyword evidence="3" id="KW-1185">Reference proteome</keyword>
<dbReference type="Gene3D" id="3.30.40.190">
    <property type="match status" value="1"/>
</dbReference>
<dbReference type="Pfam" id="PF16786">
    <property type="entry name" value="RecA_dep_nuc"/>
    <property type="match status" value="1"/>
</dbReference>
<accession>A0A7W4VFI3</accession>
<comment type="caution">
    <text evidence="2">The sequence shown here is derived from an EMBL/GenBank/DDBJ whole genome shotgun (WGS) entry which is preliminary data.</text>
</comment>
<proteinExistence type="predicted"/>
<evidence type="ECO:0000313" key="2">
    <source>
        <dbReference type="EMBL" id="MBB3010669.1"/>
    </source>
</evidence>
<feature type="region of interest" description="Disordered" evidence="1">
    <location>
        <begin position="29"/>
        <end position="51"/>
    </location>
</feature>
<evidence type="ECO:0000313" key="3">
    <source>
        <dbReference type="Proteomes" id="UP000578036"/>
    </source>
</evidence>
<evidence type="ECO:0008006" key="4">
    <source>
        <dbReference type="Google" id="ProtNLM"/>
    </source>
</evidence>
<gene>
    <name evidence="2" type="ORF">FHX61_005350</name>
</gene>
<reference evidence="2 3" key="1">
    <citation type="submission" date="2020-08" db="EMBL/GenBank/DDBJ databases">
        <title>Genomic Encyclopedia of Type Strains, Phase IV (KMG-V): Genome sequencing to study the core and pangenomes of soil and plant-associated prokaryotes.</title>
        <authorList>
            <person name="Whitman W."/>
        </authorList>
    </citation>
    <scope>NUCLEOTIDE SEQUENCE [LARGE SCALE GENOMIC DNA]</scope>
    <source>
        <strain evidence="2 3">SLV-2362</strain>
    </source>
</reference>
<dbReference type="AlphaFoldDB" id="A0A7W4VFI3"/>
<protein>
    <recommendedName>
        <fullName evidence="4">Phage RecA-dependent nuclease</fullName>
    </recommendedName>
</protein>
<evidence type="ECO:0000256" key="1">
    <source>
        <dbReference type="SAM" id="MobiDB-lite"/>
    </source>
</evidence>